<evidence type="ECO:0000313" key="2">
    <source>
        <dbReference type="Proteomes" id="UP000295345"/>
    </source>
</evidence>
<comment type="caution">
    <text evidence="1">The sequence shown here is derived from an EMBL/GenBank/DDBJ whole genome shotgun (WGS) entry which is preliminary data.</text>
</comment>
<reference evidence="1 2" key="1">
    <citation type="submission" date="2019-03" db="EMBL/GenBank/DDBJ databases">
        <title>Draft genome sequences of novel Actinobacteria.</title>
        <authorList>
            <person name="Sahin N."/>
            <person name="Ay H."/>
            <person name="Saygin H."/>
        </authorList>
    </citation>
    <scope>NUCLEOTIDE SEQUENCE [LARGE SCALE GENOMIC DNA]</scope>
    <source>
        <strain evidence="1 2">DSM 41900</strain>
    </source>
</reference>
<gene>
    <name evidence="1" type="ORF">E1283_34505</name>
</gene>
<evidence type="ECO:0000313" key="1">
    <source>
        <dbReference type="EMBL" id="TDC62198.1"/>
    </source>
</evidence>
<accession>A0A4R4SFL7</accession>
<proteinExistence type="predicted"/>
<protein>
    <submittedName>
        <fullName evidence="1">Twin-arginine translocation signal domain-containing protein</fullName>
    </submittedName>
</protein>
<name>A0A4R4SFL7_9ACTN</name>
<dbReference type="PROSITE" id="PS51318">
    <property type="entry name" value="TAT"/>
    <property type="match status" value="1"/>
</dbReference>
<dbReference type="InterPro" id="IPR019546">
    <property type="entry name" value="TAT_signal_bac_arc"/>
</dbReference>
<dbReference type="Proteomes" id="UP000295345">
    <property type="component" value="Unassembled WGS sequence"/>
</dbReference>
<dbReference type="InterPro" id="IPR006311">
    <property type="entry name" value="TAT_signal"/>
</dbReference>
<dbReference type="NCBIfam" id="TIGR01409">
    <property type="entry name" value="TAT_signal_seq"/>
    <property type="match status" value="1"/>
</dbReference>
<keyword evidence="2" id="KW-1185">Reference proteome</keyword>
<organism evidence="1 2">
    <name type="scientific">Streptomyces hainanensis</name>
    <dbReference type="NCBI Taxonomy" id="402648"/>
    <lineage>
        <taxon>Bacteria</taxon>
        <taxon>Bacillati</taxon>
        <taxon>Actinomycetota</taxon>
        <taxon>Actinomycetes</taxon>
        <taxon>Kitasatosporales</taxon>
        <taxon>Streptomycetaceae</taxon>
        <taxon>Streptomyces</taxon>
    </lineage>
</organism>
<sequence>MRTHTTRRTMLVGTAAAAASMAATPGIADAADTAA</sequence>
<dbReference type="AlphaFoldDB" id="A0A4R4SFL7"/>
<dbReference type="EMBL" id="SMKI01000674">
    <property type="protein sequence ID" value="TDC62198.1"/>
    <property type="molecule type" value="Genomic_DNA"/>
</dbReference>
<feature type="non-terminal residue" evidence="1">
    <location>
        <position position="35"/>
    </location>
</feature>